<evidence type="ECO:0000313" key="10">
    <source>
        <dbReference type="Proteomes" id="UP001596550"/>
    </source>
</evidence>
<evidence type="ECO:0000313" key="9">
    <source>
        <dbReference type="EMBL" id="MFC7348304.1"/>
    </source>
</evidence>
<dbReference type="PANTHER" id="PTHR36115:SF4">
    <property type="entry name" value="MEMBRANE PROTEIN"/>
    <property type="match status" value="1"/>
</dbReference>
<evidence type="ECO:0000259" key="8">
    <source>
        <dbReference type="Pfam" id="PF14237"/>
    </source>
</evidence>
<keyword evidence="5 6" id="KW-0472">Membrane</keyword>
<dbReference type="InterPro" id="IPR025640">
    <property type="entry name" value="GYF_2"/>
</dbReference>
<dbReference type="InterPro" id="IPR051791">
    <property type="entry name" value="Pra-immunoreactive"/>
</dbReference>
<evidence type="ECO:0000256" key="6">
    <source>
        <dbReference type="SAM" id="Phobius"/>
    </source>
</evidence>
<keyword evidence="2" id="KW-1003">Cell membrane</keyword>
<feature type="transmembrane region" description="Helical" evidence="6">
    <location>
        <begin position="118"/>
        <end position="138"/>
    </location>
</feature>
<evidence type="ECO:0000256" key="5">
    <source>
        <dbReference type="ARBA" id="ARBA00023136"/>
    </source>
</evidence>
<sequence length="227" mass="26190">MEQKYFIHEAGNRKGPYTLNKLKDLNINKFTLILHDGINNWTEAGNLYELKSLFETPAPSPINLNKEIQKAPEILPQTTNTNYISNKIGIVEYLNTTIKVYYPNEIIEYRYANFGERFLARLLDVFIIIIPSAIVPLLPGWLYFSLMHCSDSQQTIGQKALNIKLLSTDGAKINFGQSTGRFFANILNVFTFFIGFLMFFFNRRNQCLHDSLASTLVVSEIRRTNRY</sequence>
<dbReference type="Proteomes" id="UP001596550">
    <property type="component" value="Unassembled WGS sequence"/>
</dbReference>
<evidence type="ECO:0000256" key="4">
    <source>
        <dbReference type="ARBA" id="ARBA00022989"/>
    </source>
</evidence>
<comment type="subcellular location">
    <subcellularLocation>
        <location evidence="1">Cell membrane</location>
        <topology evidence="1">Multi-pass membrane protein</topology>
    </subcellularLocation>
</comment>
<dbReference type="Pfam" id="PF06271">
    <property type="entry name" value="RDD"/>
    <property type="match status" value="1"/>
</dbReference>
<proteinExistence type="predicted"/>
<accession>A0ABW2M474</accession>
<dbReference type="InterPro" id="IPR010432">
    <property type="entry name" value="RDD"/>
</dbReference>
<protein>
    <submittedName>
        <fullName evidence="9">RDD family protein</fullName>
    </submittedName>
</protein>
<evidence type="ECO:0000256" key="2">
    <source>
        <dbReference type="ARBA" id="ARBA00022475"/>
    </source>
</evidence>
<feature type="domain" description="RDD" evidence="7">
    <location>
        <begin position="141"/>
        <end position="213"/>
    </location>
</feature>
<gene>
    <name evidence="9" type="ORF">ACFQO9_16415</name>
</gene>
<organism evidence="9 10">
    <name type="scientific">Chryseobacterium zhengzhouense</name>
    <dbReference type="NCBI Taxonomy" id="1636086"/>
    <lineage>
        <taxon>Bacteria</taxon>
        <taxon>Pseudomonadati</taxon>
        <taxon>Bacteroidota</taxon>
        <taxon>Flavobacteriia</taxon>
        <taxon>Flavobacteriales</taxon>
        <taxon>Weeksellaceae</taxon>
        <taxon>Chryseobacterium group</taxon>
        <taxon>Chryseobacterium</taxon>
    </lineage>
</organism>
<keyword evidence="3 6" id="KW-0812">Transmembrane</keyword>
<evidence type="ECO:0000256" key="1">
    <source>
        <dbReference type="ARBA" id="ARBA00004651"/>
    </source>
</evidence>
<dbReference type="Pfam" id="PF14237">
    <property type="entry name" value="GYF_2"/>
    <property type="match status" value="1"/>
</dbReference>
<feature type="transmembrane region" description="Helical" evidence="6">
    <location>
        <begin position="182"/>
        <end position="201"/>
    </location>
</feature>
<comment type="caution">
    <text evidence="9">The sequence shown here is derived from an EMBL/GenBank/DDBJ whole genome shotgun (WGS) entry which is preliminary data.</text>
</comment>
<evidence type="ECO:0000259" key="7">
    <source>
        <dbReference type="Pfam" id="PF06271"/>
    </source>
</evidence>
<evidence type="ECO:0000256" key="3">
    <source>
        <dbReference type="ARBA" id="ARBA00022692"/>
    </source>
</evidence>
<dbReference type="RefSeq" id="WP_378181723.1">
    <property type="nucleotide sequence ID" value="NZ_JBHTCR010000008.1"/>
</dbReference>
<reference evidence="10" key="1">
    <citation type="journal article" date="2019" name="Int. J. Syst. Evol. Microbiol.">
        <title>The Global Catalogue of Microorganisms (GCM) 10K type strain sequencing project: providing services to taxonomists for standard genome sequencing and annotation.</title>
        <authorList>
            <consortium name="The Broad Institute Genomics Platform"/>
            <consortium name="The Broad Institute Genome Sequencing Center for Infectious Disease"/>
            <person name="Wu L."/>
            <person name="Ma J."/>
        </authorList>
    </citation>
    <scope>NUCLEOTIDE SEQUENCE [LARGE SCALE GENOMIC DNA]</scope>
    <source>
        <strain evidence="10">CCUG 54781</strain>
    </source>
</reference>
<dbReference type="EMBL" id="JBHTCR010000008">
    <property type="protein sequence ID" value="MFC7348304.1"/>
    <property type="molecule type" value="Genomic_DNA"/>
</dbReference>
<name>A0ABW2M474_9FLAO</name>
<keyword evidence="10" id="KW-1185">Reference proteome</keyword>
<dbReference type="PANTHER" id="PTHR36115">
    <property type="entry name" value="PROLINE-RICH ANTIGEN HOMOLOG-RELATED"/>
    <property type="match status" value="1"/>
</dbReference>
<keyword evidence="4 6" id="KW-1133">Transmembrane helix</keyword>
<feature type="domain" description="GYF" evidence="8">
    <location>
        <begin position="5"/>
        <end position="50"/>
    </location>
</feature>